<sequence>MQGLILAAGKGTRMGNIEVPKCLLEINGVPIIKHQINSFKKNGINDIVVVTGYKSEMIHDLLNDQVQYIHNSKFNEMNNIYSVWLAIQKLQDDFICIYGDLMFDEEILKKCLEIKSEIGLMVETNTRDETMKVKIENEKIVAVNKKIGHKIADGNFIGMAKFSKNI</sequence>
<dbReference type="AlphaFoldDB" id="A0A383END6"/>
<feature type="domain" description="MobA-like NTP transferase" evidence="3">
    <location>
        <begin position="3"/>
        <end position="113"/>
    </location>
</feature>
<feature type="non-terminal residue" evidence="4">
    <location>
        <position position="166"/>
    </location>
</feature>
<organism evidence="4">
    <name type="scientific">marine metagenome</name>
    <dbReference type="NCBI Taxonomy" id="408172"/>
    <lineage>
        <taxon>unclassified sequences</taxon>
        <taxon>metagenomes</taxon>
        <taxon>ecological metagenomes</taxon>
    </lineage>
</organism>
<dbReference type="PANTHER" id="PTHR43584">
    <property type="entry name" value="NUCLEOTIDYL TRANSFERASE"/>
    <property type="match status" value="1"/>
</dbReference>
<evidence type="ECO:0000256" key="2">
    <source>
        <dbReference type="ARBA" id="ARBA00022695"/>
    </source>
</evidence>
<dbReference type="GO" id="GO:0016779">
    <property type="term" value="F:nucleotidyltransferase activity"/>
    <property type="evidence" value="ECO:0007669"/>
    <property type="project" value="UniProtKB-KW"/>
</dbReference>
<name>A0A383END6_9ZZZZ</name>
<dbReference type="InterPro" id="IPR029044">
    <property type="entry name" value="Nucleotide-diphossugar_trans"/>
</dbReference>
<dbReference type="PANTHER" id="PTHR43584:SF8">
    <property type="entry name" value="N-ACETYLMURAMATE ALPHA-1-PHOSPHATE URIDYLYLTRANSFERASE"/>
    <property type="match status" value="1"/>
</dbReference>
<dbReference type="Pfam" id="PF12804">
    <property type="entry name" value="NTP_transf_3"/>
    <property type="match status" value="1"/>
</dbReference>
<dbReference type="InterPro" id="IPR050065">
    <property type="entry name" value="GlmU-like"/>
</dbReference>
<proteinExistence type="predicted"/>
<keyword evidence="1" id="KW-0808">Transferase</keyword>
<gene>
    <name evidence="4" type="ORF">METZ01_LOCUS511230</name>
</gene>
<dbReference type="EMBL" id="UINC01227475">
    <property type="protein sequence ID" value="SVE58376.1"/>
    <property type="molecule type" value="Genomic_DNA"/>
</dbReference>
<evidence type="ECO:0000256" key="1">
    <source>
        <dbReference type="ARBA" id="ARBA00022679"/>
    </source>
</evidence>
<keyword evidence="2" id="KW-0548">Nucleotidyltransferase</keyword>
<dbReference type="SUPFAM" id="SSF53448">
    <property type="entry name" value="Nucleotide-diphospho-sugar transferases"/>
    <property type="match status" value="1"/>
</dbReference>
<evidence type="ECO:0000259" key="3">
    <source>
        <dbReference type="Pfam" id="PF12804"/>
    </source>
</evidence>
<dbReference type="InterPro" id="IPR025877">
    <property type="entry name" value="MobA-like_NTP_Trfase"/>
</dbReference>
<dbReference type="Gene3D" id="3.90.550.10">
    <property type="entry name" value="Spore Coat Polysaccharide Biosynthesis Protein SpsA, Chain A"/>
    <property type="match status" value="1"/>
</dbReference>
<evidence type="ECO:0000313" key="4">
    <source>
        <dbReference type="EMBL" id="SVE58376.1"/>
    </source>
</evidence>
<reference evidence="4" key="1">
    <citation type="submission" date="2018-05" db="EMBL/GenBank/DDBJ databases">
        <authorList>
            <person name="Lanie J.A."/>
            <person name="Ng W.-L."/>
            <person name="Kazmierczak K.M."/>
            <person name="Andrzejewski T.M."/>
            <person name="Davidsen T.M."/>
            <person name="Wayne K.J."/>
            <person name="Tettelin H."/>
            <person name="Glass J.I."/>
            <person name="Rusch D."/>
            <person name="Podicherti R."/>
            <person name="Tsui H.-C.T."/>
            <person name="Winkler M.E."/>
        </authorList>
    </citation>
    <scope>NUCLEOTIDE SEQUENCE</scope>
</reference>
<accession>A0A383END6</accession>
<protein>
    <recommendedName>
        <fullName evidence="3">MobA-like NTP transferase domain-containing protein</fullName>
    </recommendedName>
</protein>